<proteinExistence type="predicted"/>
<accession>A0A8J2JSY8</accession>
<feature type="region of interest" description="Disordered" evidence="1">
    <location>
        <begin position="115"/>
        <end position="170"/>
    </location>
</feature>
<evidence type="ECO:0000256" key="1">
    <source>
        <dbReference type="SAM" id="MobiDB-lite"/>
    </source>
</evidence>
<keyword evidence="5" id="KW-1185">Reference proteome</keyword>
<organism evidence="4 5">
    <name type="scientific">Allacma fusca</name>
    <dbReference type="NCBI Taxonomy" id="39272"/>
    <lineage>
        <taxon>Eukaryota</taxon>
        <taxon>Metazoa</taxon>
        <taxon>Ecdysozoa</taxon>
        <taxon>Arthropoda</taxon>
        <taxon>Hexapoda</taxon>
        <taxon>Collembola</taxon>
        <taxon>Symphypleona</taxon>
        <taxon>Sminthuridae</taxon>
        <taxon>Allacma</taxon>
    </lineage>
</organism>
<gene>
    <name evidence="4" type="ORF">AFUS01_LOCUS12765</name>
</gene>
<evidence type="ECO:0000256" key="2">
    <source>
        <dbReference type="SAM" id="SignalP"/>
    </source>
</evidence>
<dbReference type="AlphaFoldDB" id="A0A8J2JSY8"/>
<feature type="non-terminal residue" evidence="4">
    <location>
        <position position="170"/>
    </location>
</feature>
<sequence length="170" mass="18292">MNKPGSHFKVILFYIWVLIDSQDFIQAAVYNHRSRDCTCVCPKEKNPICATIGGSKTLMDFEGQCQFQCFARCNEDAVRFIYCGKCNKTREFEKINVPVTEDRFTCLEFKIKKPGDRPPIPIPGQEEPPPGPPGTAPAPPGTAPAPPGTAPAPPGTAPAPPGTAPAPPGT</sequence>
<dbReference type="PROSITE" id="PS51465">
    <property type="entry name" value="KAZAL_2"/>
    <property type="match status" value="1"/>
</dbReference>
<feature type="compositionally biased region" description="Pro residues" evidence="1">
    <location>
        <begin position="117"/>
        <end position="170"/>
    </location>
</feature>
<dbReference type="EMBL" id="CAJVCH010101675">
    <property type="protein sequence ID" value="CAG7723696.1"/>
    <property type="molecule type" value="Genomic_DNA"/>
</dbReference>
<dbReference type="Proteomes" id="UP000708208">
    <property type="component" value="Unassembled WGS sequence"/>
</dbReference>
<feature type="domain" description="Kazal-like" evidence="3">
    <location>
        <begin position="31"/>
        <end position="88"/>
    </location>
</feature>
<protein>
    <recommendedName>
        <fullName evidence="3">Kazal-like domain-containing protein</fullName>
    </recommendedName>
</protein>
<dbReference type="InterPro" id="IPR002350">
    <property type="entry name" value="Kazal_dom"/>
</dbReference>
<reference evidence="4" key="1">
    <citation type="submission" date="2021-06" db="EMBL/GenBank/DDBJ databases">
        <authorList>
            <person name="Hodson N. C."/>
            <person name="Mongue J. A."/>
            <person name="Jaron S. K."/>
        </authorList>
    </citation>
    <scope>NUCLEOTIDE SEQUENCE</scope>
</reference>
<name>A0A8J2JSY8_9HEXA</name>
<feature type="signal peptide" evidence="2">
    <location>
        <begin position="1"/>
        <end position="21"/>
    </location>
</feature>
<evidence type="ECO:0000313" key="4">
    <source>
        <dbReference type="EMBL" id="CAG7723696.1"/>
    </source>
</evidence>
<evidence type="ECO:0000313" key="5">
    <source>
        <dbReference type="Proteomes" id="UP000708208"/>
    </source>
</evidence>
<keyword evidence="2" id="KW-0732">Signal</keyword>
<comment type="caution">
    <text evidence="4">The sequence shown here is derived from an EMBL/GenBank/DDBJ whole genome shotgun (WGS) entry which is preliminary data.</text>
</comment>
<evidence type="ECO:0000259" key="3">
    <source>
        <dbReference type="PROSITE" id="PS51465"/>
    </source>
</evidence>
<feature type="chain" id="PRO_5035150182" description="Kazal-like domain-containing protein" evidence="2">
    <location>
        <begin position="22"/>
        <end position="170"/>
    </location>
</feature>